<accession>A0AAW2W169</accession>
<organism evidence="9">
    <name type="scientific">Sesamum latifolium</name>
    <dbReference type="NCBI Taxonomy" id="2727402"/>
    <lineage>
        <taxon>Eukaryota</taxon>
        <taxon>Viridiplantae</taxon>
        <taxon>Streptophyta</taxon>
        <taxon>Embryophyta</taxon>
        <taxon>Tracheophyta</taxon>
        <taxon>Spermatophyta</taxon>
        <taxon>Magnoliopsida</taxon>
        <taxon>eudicotyledons</taxon>
        <taxon>Gunneridae</taxon>
        <taxon>Pentapetalae</taxon>
        <taxon>asterids</taxon>
        <taxon>lamiids</taxon>
        <taxon>Lamiales</taxon>
        <taxon>Pedaliaceae</taxon>
        <taxon>Sesamum</taxon>
    </lineage>
</organism>
<dbReference type="InterPro" id="IPR012337">
    <property type="entry name" value="RNaseH-like_sf"/>
</dbReference>
<dbReference type="GO" id="GO:0003964">
    <property type="term" value="F:RNA-directed DNA polymerase activity"/>
    <property type="evidence" value="ECO:0007669"/>
    <property type="project" value="UniProtKB-KW"/>
</dbReference>
<dbReference type="SUPFAM" id="SSF53098">
    <property type="entry name" value="Ribonuclease H-like"/>
    <property type="match status" value="1"/>
</dbReference>
<dbReference type="CDD" id="cd09279">
    <property type="entry name" value="RNase_HI_like"/>
    <property type="match status" value="1"/>
</dbReference>
<dbReference type="InterPro" id="IPR043502">
    <property type="entry name" value="DNA/RNA_pol_sf"/>
</dbReference>
<dbReference type="InterPro" id="IPR041373">
    <property type="entry name" value="RT_RNaseH"/>
</dbReference>
<evidence type="ECO:0000256" key="4">
    <source>
        <dbReference type="ARBA" id="ARBA00022759"/>
    </source>
</evidence>
<name>A0AAW2W169_9LAMI</name>
<feature type="domain" description="RNase H type-1" evidence="8">
    <location>
        <begin position="249"/>
        <end position="378"/>
    </location>
</feature>
<keyword evidence="6" id="KW-0695">RNA-directed DNA polymerase</keyword>
<evidence type="ECO:0000256" key="2">
    <source>
        <dbReference type="ARBA" id="ARBA00022695"/>
    </source>
</evidence>
<feature type="region of interest" description="Disordered" evidence="7">
    <location>
        <begin position="41"/>
        <end position="77"/>
    </location>
</feature>
<dbReference type="GO" id="GO:0003676">
    <property type="term" value="F:nucleic acid binding"/>
    <property type="evidence" value="ECO:0007669"/>
    <property type="project" value="InterPro"/>
</dbReference>
<keyword evidence="1" id="KW-0808">Transferase</keyword>
<keyword evidence="5" id="KW-0378">Hydrolase</keyword>
<evidence type="ECO:0000256" key="6">
    <source>
        <dbReference type="ARBA" id="ARBA00022918"/>
    </source>
</evidence>
<dbReference type="SUPFAM" id="SSF56672">
    <property type="entry name" value="DNA/RNA polymerases"/>
    <property type="match status" value="2"/>
</dbReference>
<keyword evidence="4" id="KW-0255">Endonuclease</keyword>
<dbReference type="PANTHER" id="PTHR48475">
    <property type="entry name" value="RIBONUCLEASE H"/>
    <property type="match status" value="1"/>
</dbReference>
<sequence>MCIDFTDLNWACPKDSYPLIRIDALVDSMAGCEMMSLLDALQGYEPPPPPDNKKRSSETERKNDSPKQIPVSRSREGTALLQNSEKGGWILMEQGMPGSVRNLKEYMSKPPLLIKPQAWERLYIYLLTSEEAVSVVLVRTEGKEHQPVYYVSKLLQGAEPRYPQIEKLVLALIVAARKLHPYFQSHHVTVLTNQPLKHILASPNASGRMTKWAVELSEHDIEFEPRLAIKAQALADFILEATGDEDSKHLQEWTMFVDGSSTSSKSGVGIVIKSLKVDYMEYAITLEFPVSNNEAEYEAILLGCRLIRAAGARKVRAYSDSQLVVSQAEGEYEVRQEKMTKYLAKLREEIEKFEEFRLEQIPREQNLMADQLPKLASSNQFDEGRKITLLSAAKPAVISEEEKKREIEGVFIGENLTHIVQFLTKGTLPEDRKEARKVKLRSARFVLIDGDLYKRGFSSPLLKCLGPDRGECVLSEVHEETCKPSANPATFMKTLESPCPFDMWSPNCRQRNSVPRKEAKELVRGIEDHTVIYIRNWVHELPGVLWAYCTTPRESMQETPFSLVYETEAVLPTEIGEETWRIRSYDSVRNSEFRRGDLDLVEEKRELAERRVRVYKSKMARAHNDKVRPRKFEEGDLVLRKTENTGPIGGMDLT</sequence>
<dbReference type="InterPro" id="IPR043128">
    <property type="entry name" value="Rev_trsase/Diguanyl_cyclase"/>
</dbReference>
<dbReference type="EMBL" id="JACGWN010000009">
    <property type="protein sequence ID" value="KAL0434461.1"/>
    <property type="molecule type" value="Genomic_DNA"/>
</dbReference>
<evidence type="ECO:0000259" key="8">
    <source>
        <dbReference type="PROSITE" id="PS50879"/>
    </source>
</evidence>
<dbReference type="Pfam" id="PF17917">
    <property type="entry name" value="RT_RNaseH"/>
    <property type="match status" value="1"/>
</dbReference>
<dbReference type="InterPro" id="IPR036397">
    <property type="entry name" value="RNaseH_sf"/>
</dbReference>
<dbReference type="Gene3D" id="3.30.70.270">
    <property type="match status" value="1"/>
</dbReference>
<evidence type="ECO:0000256" key="7">
    <source>
        <dbReference type="SAM" id="MobiDB-lite"/>
    </source>
</evidence>
<dbReference type="Gene3D" id="3.10.20.370">
    <property type="match status" value="1"/>
</dbReference>
<dbReference type="PROSITE" id="PS50879">
    <property type="entry name" value="RNASE_H_1"/>
    <property type="match status" value="1"/>
</dbReference>
<protein>
    <recommendedName>
        <fullName evidence="8">RNase H type-1 domain-containing protein</fullName>
    </recommendedName>
</protein>
<dbReference type="PANTHER" id="PTHR48475:SF2">
    <property type="entry name" value="RIBONUCLEASE H"/>
    <property type="match status" value="1"/>
</dbReference>
<evidence type="ECO:0000313" key="9">
    <source>
        <dbReference type="EMBL" id="KAL0434461.1"/>
    </source>
</evidence>
<evidence type="ECO:0000256" key="1">
    <source>
        <dbReference type="ARBA" id="ARBA00022679"/>
    </source>
</evidence>
<keyword evidence="3" id="KW-0540">Nuclease</keyword>
<reference evidence="9" key="1">
    <citation type="submission" date="2020-06" db="EMBL/GenBank/DDBJ databases">
        <authorList>
            <person name="Li T."/>
            <person name="Hu X."/>
            <person name="Zhang T."/>
            <person name="Song X."/>
            <person name="Zhang H."/>
            <person name="Dai N."/>
            <person name="Sheng W."/>
            <person name="Hou X."/>
            <person name="Wei L."/>
        </authorList>
    </citation>
    <scope>NUCLEOTIDE SEQUENCE</scope>
    <source>
        <strain evidence="9">KEN1</strain>
        <tissue evidence="9">Leaf</tissue>
    </source>
</reference>
<dbReference type="AlphaFoldDB" id="A0AAW2W169"/>
<gene>
    <name evidence="9" type="ORF">Slati_2780400</name>
</gene>
<evidence type="ECO:0000256" key="5">
    <source>
        <dbReference type="ARBA" id="ARBA00022801"/>
    </source>
</evidence>
<dbReference type="Pfam" id="PF13456">
    <property type="entry name" value="RVT_3"/>
    <property type="match status" value="1"/>
</dbReference>
<keyword evidence="2" id="KW-0548">Nucleotidyltransferase</keyword>
<proteinExistence type="predicted"/>
<dbReference type="Gene3D" id="3.30.420.10">
    <property type="entry name" value="Ribonuclease H-like superfamily/Ribonuclease H"/>
    <property type="match status" value="2"/>
</dbReference>
<feature type="compositionally biased region" description="Basic and acidic residues" evidence="7">
    <location>
        <begin position="51"/>
        <end position="65"/>
    </location>
</feature>
<dbReference type="GO" id="GO:0004523">
    <property type="term" value="F:RNA-DNA hybrid ribonuclease activity"/>
    <property type="evidence" value="ECO:0007669"/>
    <property type="project" value="InterPro"/>
</dbReference>
<evidence type="ECO:0000256" key="3">
    <source>
        <dbReference type="ARBA" id="ARBA00022722"/>
    </source>
</evidence>
<reference evidence="9" key="2">
    <citation type="journal article" date="2024" name="Plant">
        <title>Genomic evolution and insights into agronomic trait innovations of Sesamum species.</title>
        <authorList>
            <person name="Miao H."/>
            <person name="Wang L."/>
            <person name="Qu L."/>
            <person name="Liu H."/>
            <person name="Sun Y."/>
            <person name="Le M."/>
            <person name="Wang Q."/>
            <person name="Wei S."/>
            <person name="Zheng Y."/>
            <person name="Lin W."/>
            <person name="Duan Y."/>
            <person name="Cao H."/>
            <person name="Xiong S."/>
            <person name="Wang X."/>
            <person name="Wei L."/>
            <person name="Li C."/>
            <person name="Ma Q."/>
            <person name="Ju M."/>
            <person name="Zhao R."/>
            <person name="Li G."/>
            <person name="Mu C."/>
            <person name="Tian Q."/>
            <person name="Mei H."/>
            <person name="Zhang T."/>
            <person name="Gao T."/>
            <person name="Zhang H."/>
        </authorList>
    </citation>
    <scope>NUCLEOTIDE SEQUENCE</scope>
    <source>
        <strain evidence="9">KEN1</strain>
    </source>
</reference>
<comment type="caution">
    <text evidence="9">The sequence shown here is derived from an EMBL/GenBank/DDBJ whole genome shotgun (WGS) entry which is preliminary data.</text>
</comment>
<dbReference type="InterPro" id="IPR002156">
    <property type="entry name" value="RNaseH_domain"/>
</dbReference>